<dbReference type="InterPro" id="IPR050706">
    <property type="entry name" value="Cyclic-di-GMP_PDE-like"/>
</dbReference>
<organism evidence="2 3">
    <name type="scientific">Herbaspirillum seropedicae (strain SmR1)</name>
    <dbReference type="NCBI Taxonomy" id="757424"/>
    <lineage>
        <taxon>Bacteria</taxon>
        <taxon>Pseudomonadati</taxon>
        <taxon>Pseudomonadota</taxon>
        <taxon>Betaproteobacteria</taxon>
        <taxon>Burkholderiales</taxon>
        <taxon>Oxalobacteraceae</taxon>
        <taxon>Herbaspirillum</taxon>
    </lineage>
</organism>
<proteinExistence type="predicted"/>
<dbReference type="AlphaFoldDB" id="D8IQW1"/>
<dbReference type="PROSITE" id="PS50883">
    <property type="entry name" value="EAL"/>
    <property type="match status" value="1"/>
</dbReference>
<dbReference type="Proteomes" id="UP000000329">
    <property type="component" value="Chromosome"/>
</dbReference>
<dbReference type="InterPro" id="IPR035919">
    <property type="entry name" value="EAL_sf"/>
</dbReference>
<evidence type="ECO:0000313" key="2">
    <source>
        <dbReference type="EMBL" id="ADJ63222.1"/>
    </source>
</evidence>
<dbReference type="SMART" id="SM00052">
    <property type="entry name" value="EAL"/>
    <property type="match status" value="1"/>
</dbReference>
<reference evidence="2 3" key="1">
    <citation type="submission" date="2010-04" db="EMBL/GenBank/DDBJ databases">
        <title>The genome of Herbaspirillum seropedicae SmR1, an endophytic, nitrogen-fixing, plant-growth promoting beta-Proteobacteria.</title>
        <authorList>
            <person name="Pedrosa F.O."/>
            <person name="Monteiro R.A."/>
            <person name="Wassem R."/>
            <person name="Cruz L.M."/>
            <person name="Ayub R.A."/>
            <person name="Colauto N.B."/>
            <person name="Fernandez M.A."/>
            <person name="Fungaro M.H.P."/>
            <person name="Grisard E.C."/>
            <person name="Hungria M."/>
            <person name="Madeira H.M.F."/>
            <person name="Nodari R.O."/>
            <person name="Osaku C.A."/>
            <person name="Petzl-Erler M.L."/>
            <person name="Terenzi H."/>
            <person name="Vieira L.G.E."/>
            <person name="Almeida M.I.M."/>
            <person name="Alves L.R."/>
            <person name="Arantes O.M.N."/>
            <person name="Balsanelli E."/>
            <person name="Barcellos F.G."/>
            <person name="Baura V.A."/>
            <person name="Binde D.R."/>
            <person name="Campo R.J."/>
            <person name="Chubatsu L.S."/>
            <person name="Chueire L.M.O."/>
            <person name="Ciferri R.R."/>
            <person name="Correa L.C."/>
            <person name="da Conceicao Silva J.L."/>
            <person name="Dabul A.N.G."/>
            <person name="Dambros B.P."/>
            <person name="Faoro H."/>
            <person name="Favetti A."/>
            <person name="Friedermann G."/>
            <person name="Furlaneto M.C."/>
            <person name="Gasques L.S."/>
            <person name="Gimenes C.C.T."/>
            <person name="Gioppo N.M.R."/>
            <person name="Glienke-Blanco C."/>
            <person name="Godoy L.P."/>
            <person name="Guerra M.P."/>
            <person name="Karp S."/>
            <person name="Kava-Cordeiro V."/>
            <person name="Margarido V.P."/>
            <person name="Mathioni S.M."/>
            <person name="Menck-Soares M.A."/>
            <person name="Murace N.K."/>
            <person name="Nicolas M.F."/>
            <person name="Oliveira C.E.C."/>
            <person name="Pagnan N.A.B."/>
            <person name="Pamphile J.A."/>
            <person name="Patussi E.V."/>
            <person name="Pereira L.F.P."/>
            <person name="Pereira-Ferrari L."/>
            <person name="Pinto F.G.S."/>
            <person name="Precoma C."/>
            <person name="Prioli A.J."/>
            <person name="Prioli S.M.A.P."/>
            <person name="Raittz R.T."/>
            <person name="Ramos H.J.O."/>
            <person name="Ribeiro E.M.S.F."/>
            <person name="Rigo L.U."/>
            <person name="Rocha C.L.M.S.C."/>
            <person name="Rocha S.N."/>
            <person name="Santos K."/>
            <person name="Satori D."/>
            <person name="Silva A.G."/>
            <person name="Simao R.C.G."/>
            <person name="Soares M.A.M."/>
            <person name="Souza E.M."/>
            <person name="Steffens M.B.R."/>
            <person name="Steindel M."/>
            <person name="Tadra-Sfeir M.Z."/>
            <person name="Takahashi E.K."/>
            <person name="Torres R.A."/>
            <person name="Valle J.S."/>
            <person name="Vernal J.I."/>
            <person name="Vilas-Boas L.A."/>
            <person name="Watanabe M.A.E."/>
            <person name="Weiss V.A."/>
            <person name="Yates M.A."/>
            <person name="Souza E.M."/>
        </authorList>
    </citation>
    <scope>NUCLEOTIDE SEQUENCE [LARGE SCALE GENOMIC DNA]</scope>
    <source>
        <strain evidence="2 3">SmR1</strain>
    </source>
</reference>
<protein>
    <recommendedName>
        <fullName evidence="1">EAL domain-containing protein</fullName>
    </recommendedName>
</protein>
<dbReference type="InterPro" id="IPR001633">
    <property type="entry name" value="EAL_dom"/>
</dbReference>
<evidence type="ECO:0000313" key="3">
    <source>
        <dbReference type="Proteomes" id="UP000000329"/>
    </source>
</evidence>
<dbReference type="SMART" id="SM00065">
    <property type="entry name" value="GAF"/>
    <property type="match status" value="1"/>
</dbReference>
<dbReference type="SUPFAM" id="SSF55781">
    <property type="entry name" value="GAF domain-like"/>
    <property type="match status" value="1"/>
</dbReference>
<dbReference type="PANTHER" id="PTHR33121:SF19">
    <property type="entry name" value="CYCLIC DI-GMP PHOSPHODIESTERASE PA2567"/>
    <property type="match status" value="1"/>
</dbReference>
<dbReference type="PANTHER" id="PTHR33121">
    <property type="entry name" value="CYCLIC DI-GMP PHOSPHODIESTERASE PDEF"/>
    <property type="match status" value="1"/>
</dbReference>
<dbReference type="RefSeq" id="WP_013233721.1">
    <property type="nucleotide sequence ID" value="NC_014323.1"/>
</dbReference>
<dbReference type="KEGG" id="hse:Hsero_1709"/>
<dbReference type="InterPro" id="IPR043128">
    <property type="entry name" value="Rev_trsase/Diguanyl_cyclase"/>
</dbReference>
<dbReference type="OrthoDB" id="9813903at2"/>
<dbReference type="Gene3D" id="3.30.450.40">
    <property type="match status" value="1"/>
</dbReference>
<dbReference type="CDD" id="cd01948">
    <property type="entry name" value="EAL"/>
    <property type="match status" value="1"/>
</dbReference>
<feature type="domain" description="EAL" evidence="1">
    <location>
        <begin position="344"/>
        <end position="598"/>
    </location>
</feature>
<dbReference type="InterPro" id="IPR029016">
    <property type="entry name" value="GAF-like_dom_sf"/>
</dbReference>
<dbReference type="Gene3D" id="3.30.70.270">
    <property type="match status" value="1"/>
</dbReference>
<gene>
    <name evidence="2" type="ordered locus">Hsero_1709</name>
</gene>
<evidence type="ECO:0000259" key="1">
    <source>
        <dbReference type="PROSITE" id="PS50883"/>
    </source>
</evidence>
<dbReference type="GO" id="GO:0071111">
    <property type="term" value="F:cyclic-guanylate-specific phosphodiesterase activity"/>
    <property type="evidence" value="ECO:0007669"/>
    <property type="project" value="InterPro"/>
</dbReference>
<dbReference type="Gene3D" id="3.20.20.450">
    <property type="entry name" value="EAL domain"/>
    <property type="match status" value="1"/>
</dbReference>
<keyword evidence="3" id="KW-1185">Reference proteome</keyword>
<dbReference type="SUPFAM" id="SSF141868">
    <property type="entry name" value="EAL domain-like"/>
    <property type="match status" value="1"/>
</dbReference>
<dbReference type="STRING" id="757424.Hsero_1709"/>
<dbReference type="HOGENOM" id="CLU_000445_70_34_4"/>
<dbReference type="EMBL" id="CP002039">
    <property type="protein sequence ID" value="ADJ63222.1"/>
    <property type="molecule type" value="Genomic_DNA"/>
</dbReference>
<dbReference type="InterPro" id="IPR003018">
    <property type="entry name" value="GAF"/>
</dbReference>
<dbReference type="eggNOG" id="COG2203">
    <property type="taxonomic scope" value="Bacteria"/>
</dbReference>
<dbReference type="eggNOG" id="COG2200">
    <property type="taxonomic scope" value="Bacteria"/>
</dbReference>
<dbReference type="GeneID" id="29392457"/>
<name>D8IQW1_HERSS</name>
<dbReference type="eggNOG" id="COG2199">
    <property type="taxonomic scope" value="Bacteria"/>
</dbReference>
<accession>D8IQW1</accession>
<dbReference type="Pfam" id="PF01590">
    <property type="entry name" value="GAF"/>
    <property type="match status" value="1"/>
</dbReference>
<dbReference type="Pfam" id="PF00563">
    <property type="entry name" value="EAL"/>
    <property type="match status" value="1"/>
</dbReference>
<sequence>MLLEKEDNTEVEAAVRQESQRLAQLHGYCALDTPPDKLCDQVTQLACSMFDVEIALVALVDEHRQWFKSRVGLEVSETPRADSFCNHAIQTRHGMVVTDALQDARFSRHALVTGAPFIRFYAGAPLVTPQGLSLGTLCIIDSRPRPDFGASQFAQLNQLAAIVMERLEQLRNRGYIDHVTALPNRARLMEVLRVRGHARPGASGADAAVAVDICPREYLFDMVKALGWDYAEGFLMEVSRTLRRVLGTLPLYRVTTTTFVYLDETAPAQRRRRIADIEQRFTPALEFQGIPHLLDIAIGVLPMEEDVSGGDVVRSLLTVIDVSREEGVSPRLFESVHAEKQRYAFWLLAALPMALTTPDELVLHFQPKVRLRDGACVGVEALIRWHHPIHGNIPPDVFIPLAEKTGQIRQVTAWVLRQVVAQVARWLKSGRALPVAFNASARDFDSDELRELLAQQLKLHKVPPALIEIEFTEHAMANHPQQVRQRVQALRELGVKVAIDDFGAGFSNLSYLKNIPADTMKIDRSFIHRLLDDEADQLIVPSILHLAHNLGFSVVAEGLESERTATLLRHLGCDYGQGYAIARPMPLAELEAWLERRG</sequence>